<dbReference type="InterPro" id="IPR036052">
    <property type="entry name" value="TrpB-like_PALP_sf"/>
</dbReference>
<dbReference type="Gene3D" id="3.40.50.1100">
    <property type="match status" value="2"/>
</dbReference>
<evidence type="ECO:0000313" key="7">
    <source>
        <dbReference type="EMBL" id="MCU6794728.1"/>
    </source>
</evidence>
<organism evidence="7 8">
    <name type="scientific">Paenibacillus baimaensis</name>
    <dbReference type="NCBI Taxonomy" id="2982185"/>
    <lineage>
        <taxon>Bacteria</taxon>
        <taxon>Bacillati</taxon>
        <taxon>Bacillota</taxon>
        <taxon>Bacilli</taxon>
        <taxon>Bacillales</taxon>
        <taxon>Paenibacillaceae</taxon>
        <taxon>Paenibacillus</taxon>
    </lineage>
</organism>
<dbReference type="InterPro" id="IPR004450">
    <property type="entry name" value="Thr_synthase-like"/>
</dbReference>
<evidence type="ECO:0000256" key="4">
    <source>
        <dbReference type="ARBA" id="ARBA00023239"/>
    </source>
</evidence>
<dbReference type="RefSeq" id="WP_262685828.1">
    <property type="nucleotide sequence ID" value="NZ_JAOQIO010000084.1"/>
</dbReference>
<keyword evidence="8" id="KW-1185">Reference proteome</keyword>
<proteinExistence type="inferred from homology"/>
<dbReference type="EMBL" id="JAOQIO010000084">
    <property type="protein sequence ID" value="MCU6794728.1"/>
    <property type="molecule type" value="Genomic_DNA"/>
</dbReference>
<comment type="cofactor">
    <cofactor evidence="1">
        <name>pyridoxal 5'-phosphate</name>
        <dbReference type="ChEBI" id="CHEBI:597326"/>
    </cofactor>
</comment>
<protein>
    <recommendedName>
        <fullName evidence="5">Threonine synthase</fullName>
        <ecNumber evidence="5">4.2.3.1</ecNumber>
    </recommendedName>
</protein>
<keyword evidence="4 7" id="KW-0456">Lyase</keyword>
<evidence type="ECO:0000259" key="6">
    <source>
        <dbReference type="Pfam" id="PF00291"/>
    </source>
</evidence>
<dbReference type="Proteomes" id="UP001652445">
    <property type="component" value="Unassembled WGS sequence"/>
</dbReference>
<feature type="domain" description="Tryptophan synthase beta chain-like PALP" evidence="6">
    <location>
        <begin position="80"/>
        <end position="383"/>
    </location>
</feature>
<dbReference type="EC" id="4.2.3.1" evidence="5"/>
<evidence type="ECO:0000256" key="5">
    <source>
        <dbReference type="NCBIfam" id="TIGR00260"/>
    </source>
</evidence>
<comment type="similarity">
    <text evidence="2">Belongs to the threonine synthase family.</text>
</comment>
<dbReference type="NCBIfam" id="TIGR00260">
    <property type="entry name" value="thrC"/>
    <property type="match status" value="1"/>
</dbReference>
<dbReference type="Pfam" id="PF00291">
    <property type="entry name" value="PALP"/>
    <property type="match status" value="1"/>
</dbReference>
<evidence type="ECO:0000256" key="3">
    <source>
        <dbReference type="ARBA" id="ARBA00022898"/>
    </source>
</evidence>
<dbReference type="PANTHER" id="PTHR48078:SF6">
    <property type="entry name" value="L-THREONINE DEHYDRATASE CATABOLIC TDCB"/>
    <property type="match status" value="1"/>
</dbReference>
<gene>
    <name evidence="7" type="primary">thrC</name>
    <name evidence="7" type="ORF">OB236_21690</name>
</gene>
<dbReference type="PANTHER" id="PTHR48078">
    <property type="entry name" value="THREONINE DEHYDRATASE, MITOCHONDRIAL-RELATED"/>
    <property type="match status" value="1"/>
</dbReference>
<dbReference type="InterPro" id="IPR001926">
    <property type="entry name" value="TrpB-like_PALP"/>
</dbReference>
<dbReference type="SUPFAM" id="SSF53686">
    <property type="entry name" value="Tryptophan synthase beta subunit-like PLP-dependent enzymes"/>
    <property type="match status" value="1"/>
</dbReference>
<evidence type="ECO:0000256" key="1">
    <source>
        <dbReference type="ARBA" id="ARBA00001933"/>
    </source>
</evidence>
<name>A0ABT2UJD2_9BACL</name>
<dbReference type="InterPro" id="IPR050147">
    <property type="entry name" value="Ser/Thr_Dehydratase"/>
</dbReference>
<keyword evidence="3" id="KW-0663">Pyridoxal phosphate</keyword>
<evidence type="ECO:0000313" key="8">
    <source>
        <dbReference type="Proteomes" id="UP001652445"/>
    </source>
</evidence>
<evidence type="ECO:0000256" key="2">
    <source>
        <dbReference type="ARBA" id="ARBA00005517"/>
    </source>
</evidence>
<accession>A0ABT2UJD2</accession>
<sequence length="427" mass="46915">MKFVCLDCERAYRLEERRNPFVCDCGGLLEVRQDYRGLDGERLKLEFDNRLADRMSSWASGVWRYKELIAPELPDAYITSRYEGNTGLYPSATLAEFAGVRGLMLKAQSENPSGSFKDNGMAVAVSYGRSLGYRRFTCTSTGNTSSSLAMYAAWAGCSSYVFLPKHHISMNKVLQTLAYGAQVISFEGTYDDGIRFSELHSEQLGLYVCNSINPFRIEGQKSIVFEIAQQLRWQMPDWIVVPGGALSNATALGKGLYELKELGMIDKLPRVAVVQAEGASPFHQMVAQGDAQLKPVRNPYTRATAMNIGNPPSWKKALQYAIKYTKGVTVSVTDEEIMLAKDRIDRSGIGCEPASAASVAGLKKLAAAGIIDKECTAVCLLTGHILKDTEAIEALYKGTLAPSEAAPSVLHTPDLTLDEVRRFITEL</sequence>
<reference evidence="7 8" key="1">
    <citation type="submission" date="2022-09" db="EMBL/GenBank/DDBJ databases">
        <authorList>
            <person name="Han X.L."/>
            <person name="Wang Q."/>
            <person name="Lu T."/>
        </authorList>
    </citation>
    <scope>NUCLEOTIDE SEQUENCE [LARGE SCALE GENOMIC DNA]</scope>
    <source>
        <strain evidence="7 8">WQ 127069</strain>
    </source>
</reference>
<dbReference type="GO" id="GO:0004795">
    <property type="term" value="F:threonine synthase activity"/>
    <property type="evidence" value="ECO:0007669"/>
    <property type="project" value="UniProtKB-EC"/>
</dbReference>
<comment type="caution">
    <text evidence="7">The sequence shown here is derived from an EMBL/GenBank/DDBJ whole genome shotgun (WGS) entry which is preliminary data.</text>
</comment>
<dbReference type="CDD" id="cd01563">
    <property type="entry name" value="Thr-synth_1"/>
    <property type="match status" value="1"/>
</dbReference>